<feature type="transmembrane region" description="Helical" evidence="1">
    <location>
        <begin position="59"/>
        <end position="76"/>
    </location>
</feature>
<dbReference type="InterPro" id="IPR036938">
    <property type="entry name" value="PAP2/HPO_sf"/>
</dbReference>
<dbReference type="Gene3D" id="1.20.144.10">
    <property type="entry name" value="Phosphatidic acid phosphatase type 2/haloperoxidase"/>
    <property type="match status" value="1"/>
</dbReference>
<evidence type="ECO:0000313" key="4">
    <source>
        <dbReference type="Proteomes" id="UP001257739"/>
    </source>
</evidence>
<proteinExistence type="predicted"/>
<dbReference type="SMART" id="SM00014">
    <property type="entry name" value="acidPPc"/>
    <property type="match status" value="1"/>
</dbReference>
<gene>
    <name evidence="3" type="ORF">J2X11_002794</name>
</gene>
<dbReference type="EC" id="3.6.1.27" evidence="3"/>
<reference evidence="3 4" key="1">
    <citation type="submission" date="2023-07" db="EMBL/GenBank/DDBJ databases">
        <title>Sorghum-associated microbial communities from plants grown in Nebraska, USA.</title>
        <authorList>
            <person name="Schachtman D."/>
        </authorList>
    </citation>
    <scope>NUCLEOTIDE SEQUENCE [LARGE SCALE GENOMIC DNA]</scope>
    <source>
        <strain evidence="3 4">BE248</strain>
    </source>
</reference>
<accession>A0ABU1US28</accession>
<feature type="transmembrane region" description="Helical" evidence="1">
    <location>
        <begin position="155"/>
        <end position="173"/>
    </location>
</feature>
<organism evidence="3 4">
    <name type="scientific">Aeromicrobium panaciterrae</name>
    <dbReference type="NCBI Taxonomy" id="363861"/>
    <lineage>
        <taxon>Bacteria</taxon>
        <taxon>Bacillati</taxon>
        <taxon>Actinomycetota</taxon>
        <taxon>Actinomycetes</taxon>
        <taxon>Propionibacteriales</taxon>
        <taxon>Nocardioidaceae</taxon>
        <taxon>Aeromicrobium</taxon>
    </lineage>
</organism>
<keyword evidence="1" id="KW-1133">Transmembrane helix</keyword>
<feature type="domain" description="Phosphatidic acid phosphatase type 2/haloperoxidase" evidence="2">
    <location>
        <begin position="58"/>
        <end position="170"/>
    </location>
</feature>
<evidence type="ECO:0000256" key="1">
    <source>
        <dbReference type="SAM" id="Phobius"/>
    </source>
</evidence>
<dbReference type="PANTHER" id="PTHR14969:SF13">
    <property type="entry name" value="AT30094P"/>
    <property type="match status" value="1"/>
</dbReference>
<dbReference type="Proteomes" id="UP001257739">
    <property type="component" value="Unassembled WGS sequence"/>
</dbReference>
<dbReference type="Pfam" id="PF01569">
    <property type="entry name" value="PAP2"/>
    <property type="match status" value="1"/>
</dbReference>
<dbReference type="InterPro" id="IPR000326">
    <property type="entry name" value="PAP2/HPO"/>
</dbReference>
<comment type="caution">
    <text evidence="3">The sequence shown here is derived from an EMBL/GenBank/DDBJ whole genome shotgun (WGS) entry which is preliminary data.</text>
</comment>
<keyword evidence="3" id="KW-0378">Hydrolase</keyword>
<evidence type="ECO:0000313" key="3">
    <source>
        <dbReference type="EMBL" id="MDR7087955.1"/>
    </source>
</evidence>
<dbReference type="EMBL" id="JAVDWH010000001">
    <property type="protein sequence ID" value="MDR7087955.1"/>
    <property type="molecule type" value="Genomic_DNA"/>
</dbReference>
<name>A0ABU1US28_9ACTN</name>
<keyword evidence="1" id="KW-0812">Transmembrane</keyword>
<dbReference type="SUPFAM" id="SSF48317">
    <property type="entry name" value="Acid phosphatase/Vanadium-dependent haloperoxidase"/>
    <property type="match status" value="1"/>
</dbReference>
<sequence length="180" mass="19560">MRSDSFDERLLRWIDGHQVDALTSFSKALMDVSEASGFWMAVGLIGLVVVVYRRAWRVGLAVGLASYLGGLVSGQLKEIIERPRPTYPDALVQVGGYAMPSSHACFLMAVSIAVLIVVEWRPRRALVLAATGFVVVQLLIAVSMVYLGAHWATDVFAGWALGVPIGLLCGLVFRKRARSA</sequence>
<feature type="transmembrane region" description="Helical" evidence="1">
    <location>
        <begin position="35"/>
        <end position="52"/>
    </location>
</feature>
<feature type="transmembrane region" description="Helical" evidence="1">
    <location>
        <begin position="96"/>
        <end position="118"/>
    </location>
</feature>
<dbReference type="GO" id="GO:0050380">
    <property type="term" value="F:undecaprenyl-diphosphatase activity"/>
    <property type="evidence" value="ECO:0007669"/>
    <property type="project" value="UniProtKB-EC"/>
</dbReference>
<keyword evidence="1" id="KW-0472">Membrane</keyword>
<dbReference type="PANTHER" id="PTHR14969">
    <property type="entry name" value="SPHINGOSINE-1-PHOSPHATE PHOSPHOHYDROLASE"/>
    <property type="match status" value="1"/>
</dbReference>
<evidence type="ECO:0000259" key="2">
    <source>
        <dbReference type="SMART" id="SM00014"/>
    </source>
</evidence>
<dbReference type="RefSeq" id="WP_309972176.1">
    <property type="nucleotide sequence ID" value="NZ_JAVDWH010000001.1"/>
</dbReference>
<feature type="transmembrane region" description="Helical" evidence="1">
    <location>
        <begin position="125"/>
        <end position="149"/>
    </location>
</feature>
<keyword evidence="4" id="KW-1185">Reference proteome</keyword>
<protein>
    <submittedName>
        <fullName evidence="3">Undecaprenyl-diphosphatase</fullName>
        <ecNumber evidence="3">3.6.1.27</ecNumber>
    </submittedName>
</protein>